<protein>
    <submittedName>
        <fullName evidence="1">Uncharacterized protein</fullName>
    </submittedName>
</protein>
<gene>
    <name evidence="1" type="ORF">TGRH88_060450</name>
</gene>
<keyword evidence="2" id="KW-1185">Reference proteome</keyword>
<dbReference type="EMBL" id="JAAUHK010000197">
    <property type="protein sequence ID" value="KAF4638437.1"/>
    <property type="molecule type" value="Genomic_DNA"/>
</dbReference>
<dbReference type="AlphaFoldDB" id="A0A7J6JUE7"/>
<evidence type="ECO:0000313" key="1">
    <source>
        <dbReference type="EMBL" id="KAF4638437.1"/>
    </source>
</evidence>
<proteinExistence type="predicted"/>
<dbReference type="Proteomes" id="UP000557509">
    <property type="component" value="Unassembled WGS sequence"/>
</dbReference>
<evidence type="ECO:0000313" key="2">
    <source>
        <dbReference type="Proteomes" id="UP000557509"/>
    </source>
</evidence>
<reference evidence="1 2" key="1">
    <citation type="submission" date="2020-03" db="EMBL/GenBank/DDBJ databases">
        <title>Genome sequence of Toxoplasma gondii RH-88 strain.</title>
        <authorList>
            <person name="Lorenzi H.A."/>
            <person name="Venepally P."/>
            <person name="Rozenberg A."/>
            <person name="Sibley D."/>
        </authorList>
    </citation>
    <scope>NUCLEOTIDE SEQUENCE [LARGE SCALE GENOMIC DNA]</scope>
    <source>
        <strain evidence="1 2">RH-88</strain>
    </source>
</reference>
<name>A0A7J6JUE7_TOXGO</name>
<organism evidence="1 2">
    <name type="scientific">Toxoplasma gondii</name>
    <dbReference type="NCBI Taxonomy" id="5811"/>
    <lineage>
        <taxon>Eukaryota</taxon>
        <taxon>Sar</taxon>
        <taxon>Alveolata</taxon>
        <taxon>Apicomplexa</taxon>
        <taxon>Conoidasida</taxon>
        <taxon>Coccidia</taxon>
        <taxon>Eucoccidiorida</taxon>
        <taxon>Eimeriorina</taxon>
        <taxon>Sarcocystidae</taxon>
        <taxon>Toxoplasma</taxon>
    </lineage>
</organism>
<sequence>MHGCWKTHFYGAKHGDGDSQKTAIQKHHRNLPPWKPTEFPRRVHAIQPFHAASPWLIELAFPRNVSLQKAPSSTIGFRASLHKKPASFSGSRVLSFTPTDLQRHPFAPD</sequence>
<accession>A0A7J6JUE7</accession>
<comment type="caution">
    <text evidence="1">The sequence shown here is derived from an EMBL/GenBank/DDBJ whole genome shotgun (WGS) entry which is preliminary data.</text>
</comment>